<feature type="signal peptide" evidence="2">
    <location>
        <begin position="1"/>
        <end position="21"/>
    </location>
</feature>
<dbReference type="PANTHER" id="PTHR13847:SF289">
    <property type="entry name" value="GLYCINE OXIDASE"/>
    <property type="match status" value="1"/>
</dbReference>
<proteinExistence type="predicted"/>
<keyword evidence="5" id="KW-1185">Reference proteome</keyword>
<accession>A0A949UVQ1</accession>
<feature type="chain" id="PRO_5037787427" evidence="2">
    <location>
        <begin position="22"/>
        <end position="423"/>
    </location>
</feature>
<keyword evidence="1" id="KW-0560">Oxidoreductase</keyword>
<dbReference type="AlphaFoldDB" id="A0A949UVQ1"/>
<name>A0A949UVQ1_9HYPH</name>
<evidence type="ECO:0000313" key="4">
    <source>
        <dbReference type="EMBL" id="MBV2145092.1"/>
    </source>
</evidence>
<sequence>MKMTKHIAVIGSGIVGACVAAALVTDNHRVTLIEPGPVGGEQAASYGNGAWVSPASIIPMSVPGTWKKVPRYLLDPNGPLTIRWRHFPSMLPWLLRFLNAGFTKAKVERTARILTSLLNDAPSRHQKLAEEISRPELIQAKGLLYVYPDRDAFEKDVLPWNLRKQNGVKWQELERANLHALEPTLSEQYNFGALVEQGVHCIDPGAYVAAIKDYVVACGGSFMPAAVTGFSVHSGKLNAVQTNAGVVQCDAAVICAGIHSRKLIQICGDYVPLCSERGYHVVLEGMHEGPSIPIMTSDSKSANTSTRSGLRIAGQVEMAPIEATPNWRRADILLAQAATTYSVVRNSLKGTNVSRWMGHRPSTPDGLPVIDHSSLSDDIIYAFGHGHIGLATAPATAQLVADLIAKRDSFINLEPFMIRRFKL</sequence>
<comment type="caution">
    <text evidence="4">The sequence shown here is derived from an EMBL/GenBank/DDBJ whole genome shotgun (WGS) entry which is preliminary data.</text>
</comment>
<gene>
    <name evidence="4" type="ORF">KUG47_16480</name>
</gene>
<keyword evidence="2" id="KW-0732">Signal</keyword>
<protein>
    <submittedName>
        <fullName evidence="4">FAD-binding oxidoreductase</fullName>
    </submittedName>
</protein>
<evidence type="ECO:0000256" key="2">
    <source>
        <dbReference type="SAM" id="SignalP"/>
    </source>
</evidence>
<dbReference type="PROSITE" id="PS51257">
    <property type="entry name" value="PROKAR_LIPOPROTEIN"/>
    <property type="match status" value="1"/>
</dbReference>
<feature type="domain" description="FAD dependent oxidoreductase" evidence="3">
    <location>
        <begin position="7"/>
        <end position="403"/>
    </location>
</feature>
<evidence type="ECO:0000256" key="1">
    <source>
        <dbReference type="ARBA" id="ARBA00023002"/>
    </source>
</evidence>
<dbReference type="GO" id="GO:0005737">
    <property type="term" value="C:cytoplasm"/>
    <property type="evidence" value="ECO:0007669"/>
    <property type="project" value="TreeGrafter"/>
</dbReference>
<dbReference type="InterPro" id="IPR006076">
    <property type="entry name" value="FAD-dep_OxRdtase"/>
</dbReference>
<organism evidence="4 5">
    <name type="scientific">Falsochrobactrum tianjinense</name>
    <dbReference type="NCBI Taxonomy" id="2706015"/>
    <lineage>
        <taxon>Bacteria</taxon>
        <taxon>Pseudomonadati</taxon>
        <taxon>Pseudomonadota</taxon>
        <taxon>Alphaproteobacteria</taxon>
        <taxon>Hyphomicrobiales</taxon>
        <taxon>Brucellaceae</taxon>
        <taxon>Falsochrobactrum</taxon>
    </lineage>
</organism>
<dbReference type="Proteomes" id="UP000752297">
    <property type="component" value="Unassembled WGS sequence"/>
</dbReference>
<dbReference type="Pfam" id="PF01266">
    <property type="entry name" value="DAO"/>
    <property type="match status" value="1"/>
</dbReference>
<dbReference type="PANTHER" id="PTHR13847">
    <property type="entry name" value="SARCOSINE DEHYDROGENASE-RELATED"/>
    <property type="match status" value="1"/>
</dbReference>
<reference evidence="4 5" key="1">
    <citation type="submission" date="2021-06" db="EMBL/GenBank/DDBJ databases">
        <title>Falsochrobactrum tianjin sp.nov., a new petroleum-degrading bacteria isolated from oily soils.</title>
        <authorList>
            <person name="Chen G."/>
            <person name="Chen H."/>
            <person name="Tian J."/>
            <person name="Qing J."/>
            <person name="Zhong L."/>
            <person name="Ma W."/>
            <person name="Song Y."/>
            <person name="Cui X."/>
            <person name="Yan B."/>
        </authorList>
    </citation>
    <scope>NUCLEOTIDE SEQUENCE [LARGE SCALE GENOMIC DNA]</scope>
    <source>
        <strain evidence="4 5">TDYN1</strain>
    </source>
</reference>
<evidence type="ECO:0000259" key="3">
    <source>
        <dbReference type="Pfam" id="PF01266"/>
    </source>
</evidence>
<evidence type="ECO:0000313" key="5">
    <source>
        <dbReference type="Proteomes" id="UP000752297"/>
    </source>
</evidence>
<dbReference type="GO" id="GO:0016491">
    <property type="term" value="F:oxidoreductase activity"/>
    <property type="evidence" value="ECO:0007669"/>
    <property type="project" value="UniProtKB-KW"/>
</dbReference>
<dbReference type="EMBL" id="JAHRVA010000012">
    <property type="protein sequence ID" value="MBV2145092.1"/>
    <property type="molecule type" value="Genomic_DNA"/>
</dbReference>